<dbReference type="Proteomes" id="UP000681967">
    <property type="component" value="Unassembled WGS sequence"/>
</dbReference>
<accession>A0A8S2QSP1</accession>
<sequence>MRRLTQSKVFENQLHLISEIRSIPCPHLQQMAMIMYHNFNNYESGVSLLRHLSNVEYLKLLLPIERDILSYMPHLRQFNYHFHSILKDASHIKILQSFLKQQEPFETILFERMSRALPRLRTLEIIDQFEQQENSVSLMKTNIDFPHLAVLILYYIHIDYVKQLICQINLLSLIEFGIKKDILFTIISQNQQQARDNCSKVEILRTSKPSYESIYTIRNFSPLAYYVKHEEERAII</sequence>
<evidence type="ECO:0000313" key="3">
    <source>
        <dbReference type="Proteomes" id="UP000676336"/>
    </source>
</evidence>
<gene>
    <name evidence="2" type="ORF">BYL167_LOCUS20286</name>
    <name evidence="1" type="ORF">SMN809_LOCUS18083</name>
</gene>
<dbReference type="EMBL" id="CAJOBH010008872">
    <property type="protein sequence ID" value="CAF4125544.1"/>
    <property type="molecule type" value="Genomic_DNA"/>
</dbReference>
<evidence type="ECO:0000313" key="2">
    <source>
        <dbReference type="EMBL" id="CAF4125544.1"/>
    </source>
</evidence>
<dbReference type="AlphaFoldDB" id="A0A8S2QSP1"/>
<reference evidence="1" key="1">
    <citation type="submission" date="2021-02" db="EMBL/GenBank/DDBJ databases">
        <authorList>
            <person name="Nowell W R."/>
        </authorList>
    </citation>
    <scope>NUCLEOTIDE SEQUENCE</scope>
</reference>
<dbReference type="Proteomes" id="UP000676336">
    <property type="component" value="Unassembled WGS sequence"/>
</dbReference>
<comment type="caution">
    <text evidence="1">The sequence shown here is derived from an EMBL/GenBank/DDBJ whole genome shotgun (WGS) entry which is preliminary data.</text>
</comment>
<protein>
    <submittedName>
        <fullName evidence="1">Uncharacterized protein</fullName>
    </submittedName>
</protein>
<dbReference type="EMBL" id="CAJOBI010008592">
    <property type="protein sequence ID" value="CAF4116879.1"/>
    <property type="molecule type" value="Genomic_DNA"/>
</dbReference>
<evidence type="ECO:0000313" key="1">
    <source>
        <dbReference type="EMBL" id="CAF4116879.1"/>
    </source>
</evidence>
<organism evidence="1 3">
    <name type="scientific">Rotaria magnacalcarata</name>
    <dbReference type="NCBI Taxonomy" id="392030"/>
    <lineage>
        <taxon>Eukaryota</taxon>
        <taxon>Metazoa</taxon>
        <taxon>Spiralia</taxon>
        <taxon>Gnathifera</taxon>
        <taxon>Rotifera</taxon>
        <taxon>Eurotatoria</taxon>
        <taxon>Bdelloidea</taxon>
        <taxon>Philodinida</taxon>
        <taxon>Philodinidae</taxon>
        <taxon>Rotaria</taxon>
    </lineage>
</organism>
<name>A0A8S2QSP1_9BILA</name>
<proteinExistence type="predicted"/>